<accession>A0A2Z6QJF1</accession>
<dbReference type="EMBL" id="BLAL01000086">
    <property type="protein sequence ID" value="GES84857.1"/>
    <property type="molecule type" value="Genomic_DNA"/>
</dbReference>
<comment type="caution">
    <text evidence="1">The sequence shown here is derived from an EMBL/GenBank/DDBJ whole genome shotgun (WGS) entry which is preliminary data.</text>
</comment>
<gene>
    <name evidence="2" type="ORF">RCL2_001195000</name>
    <name evidence="1" type="ORF">RclHR1_11470005</name>
</gene>
<dbReference type="OrthoDB" id="2351702at2759"/>
<evidence type="ECO:0000313" key="2">
    <source>
        <dbReference type="EMBL" id="GES84857.1"/>
    </source>
</evidence>
<dbReference type="Proteomes" id="UP000615446">
    <property type="component" value="Unassembled WGS sequence"/>
</dbReference>
<dbReference type="AlphaFoldDB" id="A0A2Z6QJF1"/>
<protein>
    <submittedName>
        <fullName evidence="1">Uncharacterized protein</fullName>
    </submittedName>
</protein>
<keyword evidence="3" id="KW-1185">Reference proteome</keyword>
<name>A0A2Z6QJF1_9GLOM</name>
<proteinExistence type="predicted"/>
<evidence type="ECO:0000313" key="3">
    <source>
        <dbReference type="Proteomes" id="UP000247702"/>
    </source>
</evidence>
<evidence type="ECO:0000313" key="1">
    <source>
        <dbReference type="EMBL" id="GBB84884.1"/>
    </source>
</evidence>
<reference evidence="2" key="2">
    <citation type="submission" date="2019-10" db="EMBL/GenBank/DDBJ databases">
        <title>Conservation and host-specific expression of non-tandemly repeated heterogenous ribosome RNA gene in arbuscular mycorrhizal fungi.</title>
        <authorList>
            <person name="Maeda T."/>
            <person name="Kobayashi Y."/>
            <person name="Nakagawa T."/>
            <person name="Ezawa T."/>
            <person name="Yamaguchi K."/>
            <person name="Bino T."/>
            <person name="Nishimoto Y."/>
            <person name="Shigenobu S."/>
            <person name="Kawaguchi M."/>
        </authorList>
    </citation>
    <scope>NUCLEOTIDE SEQUENCE</scope>
    <source>
        <strain evidence="2">HR1</strain>
    </source>
</reference>
<dbReference type="Proteomes" id="UP000247702">
    <property type="component" value="Unassembled WGS sequence"/>
</dbReference>
<sequence length="172" mass="19687">MDHNNNNILRNNVNNIQDVFIDNGINNYSNAPTNAIQMRQNSSNFPCNHGNFSATPISYISNNYEQQATFSYISNQYTTSTNSTTQHYSTTTSSYTPQYIGHNVNYNSSQFIQNVSPQFNFPQTNNSQLFRFEIPGFEIIIIPTSSSFVNLNNLNMQNHQNHFQQDLSNNGY</sequence>
<reference evidence="1 3" key="1">
    <citation type="submission" date="2017-11" db="EMBL/GenBank/DDBJ databases">
        <title>The genome of Rhizophagus clarus HR1 reveals common genetic basis of auxotrophy among arbuscular mycorrhizal fungi.</title>
        <authorList>
            <person name="Kobayashi Y."/>
        </authorList>
    </citation>
    <scope>NUCLEOTIDE SEQUENCE [LARGE SCALE GENOMIC DNA]</scope>
    <source>
        <strain evidence="1 3">HR1</strain>
    </source>
</reference>
<dbReference type="EMBL" id="BEXD01000166">
    <property type="protein sequence ID" value="GBB84884.1"/>
    <property type="molecule type" value="Genomic_DNA"/>
</dbReference>
<organism evidence="1 3">
    <name type="scientific">Rhizophagus clarus</name>
    <dbReference type="NCBI Taxonomy" id="94130"/>
    <lineage>
        <taxon>Eukaryota</taxon>
        <taxon>Fungi</taxon>
        <taxon>Fungi incertae sedis</taxon>
        <taxon>Mucoromycota</taxon>
        <taxon>Glomeromycotina</taxon>
        <taxon>Glomeromycetes</taxon>
        <taxon>Glomerales</taxon>
        <taxon>Glomeraceae</taxon>
        <taxon>Rhizophagus</taxon>
    </lineage>
</organism>